<dbReference type="OrthoDB" id="58416at2759"/>
<dbReference type="eggNOG" id="ENOG502T59V">
    <property type="taxonomic scope" value="Eukaryota"/>
</dbReference>
<reference evidence="1 2" key="1">
    <citation type="journal article" date="2010" name="Genome Biol.">
        <title>A first genome assembly of the barley fungal pathogen Pyrenophora teres f. teres.</title>
        <authorList>
            <person name="Ellwood S.R."/>
            <person name="Liu Z."/>
            <person name="Syme R.A."/>
            <person name="Lai Z."/>
            <person name="Hane J.K."/>
            <person name="Keiper F."/>
            <person name="Moffat C.S."/>
            <person name="Oliver R.P."/>
            <person name="Friesen T.L."/>
        </authorList>
    </citation>
    <scope>NUCLEOTIDE SEQUENCE [LARGE SCALE GENOMIC DNA]</scope>
    <source>
        <strain evidence="1 2">0-1</strain>
    </source>
</reference>
<evidence type="ECO:0000313" key="1">
    <source>
        <dbReference type="EMBL" id="EFQ94537.1"/>
    </source>
</evidence>
<dbReference type="AlphaFoldDB" id="E3RIB3"/>
<accession>E3RIB3</accession>
<organism evidence="2">
    <name type="scientific">Pyrenophora teres f. teres (strain 0-1)</name>
    <name type="common">Barley net blotch fungus</name>
    <name type="synonym">Drechslera teres f. teres</name>
    <dbReference type="NCBI Taxonomy" id="861557"/>
    <lineage>
        <taxon>Eukaryota</taxon>
        <taxon>Fungi</taxon>
        <taxon>Dikarya</taxon>
        <taxon>Ascomycota</taxon>
        <taxon>Pezizomycotina</taxon>
        <taxon>Dothideomycetes</taxon>
        <taxon>Pleosporomycetidae</taxon>
        <taxon>Pleosporales</taxon>
        <taxon>Pleosporineae</taxon>
        <taxon>Pleosporaceae</taxon>
        <taxon>Pyrenophora</taxon>
    </lineage>
</organism>
<dbReference type="EMBL" id="GL533267">
    <property type="protein sequence ID" value="EFQ94537.1"/>
    <property type="molecule type" value="Genomic_DNA"/>
</dbReference>
<protein>
    <submittedName>
        <fullName evidence="1">Uncharacterized protein</fullName>
    </submittedName>
</protein>
<evidence type="ECO:0000313" key="2">
    <source>
        <dbReference type="Proteomes" id="UP000001067"/>
    </source>
</evidence>
<keyword evidence="2" id="KW-1185">Reference proteome</keyword>
<name>E3RIB3_PYRTT</name>
<dbReference type="KEGG" id="pte:PTT_07743"/>
<sequence>MSTEKDLKRWIRESHEETDPIHTMPQRLINRHKPYAWQTGPMVLLLNSMLQADDASPDLKAAPKMIAACNCLIRALNSIYIQAPHVPMIEHANLVSYCLATYQCLLAQLGTMFQKEKEEEEKEEDAKVAEWGNWLESCAAKRNNFSTEMCKSMMDDFMPALHKKLSTAHNEETGNMGLDSNTQVPIFWTNHDVTSENQLPRGLAPNSKATRWWIGRKKANWWKFSTCGFNGLPRELKFYREM</sequence>
<proteinExistence type="predicted"/>
<dbReference type="HOGENOM" id="CLU_066708_0_0_1"/>
<gene>
    <name evidence="1" type="ORF">PTT_07743</name>
</gene>
<dbReference type="Proteomes" id="UP000001067">
    <property type="component" value="Unassembled WGS sequence"/>
</dbReference>